<dbReference type="Proteomes" id="UP001215280">
    <property type="component" value="Unassembled WGS sequence"/>
</dbReference>
<protein>
    <recommendedName>
        <fullName evidence="3">AB hydrolase-1 domain-containing protein</fullName>
    </recommendedName>
</protein>
<evidence type="ECO:0008006" key="3">
    <source>
        <dbReference type="Google" id="ProtNLM"/>
    </source>
</evidence>
<dbReference type="EMBL" id="JARJLG010000086">
    <property type="protein sequence ID" value="KAJ7749321.1"/>
    <property type="molecule type" value="Genomic_DNA"/>
</dbReference>
<organism evidence="1 2">
    <name type="scientific">Mycena maculata</name>
    <dbReference type="NCBI Taxonomy" id="230809"/>
    <lineage>
        <taxon>Eukaryota</taxon>
        <taxon>Fungi</taxon>
        <taxon>Dikarya</taxon>
        <taxon>Basidiomycota</taxon>
        <taxon>Agaricomycotina</taxon>
        <taxon>Agaricomycetes</taxon>
        <taxon>Agaricomycetidae</taxon>
        <taxon>Agaricales</taxon>
        <taxon>Marasmiineae</taxon>
        <taxon>Mycenaceae</taxon>
        <taxon>Mycena</taxon>
    </lineage>
</organism>
<name>A0AAD7N853_9AGAR</name>
<sequence length="153" mass="16758">MAEFDNVLAHLGIADDFDLCGHSWGGILASNYIISRNPAGLRRLILSDAPASMELCAVGTNALLSELPQAFREMVRKHELAGTMDSAEYQRGIQEFNEKHLCTVKPWPSELLSAFEALEANPTVYSTLHMYVASSKDTSGQTCGETGRYRSCA</sequence>
<evidence type="ECO:0000313" key="2">
    <source>
        <dbReference type="Proteomes" id="UP001215280"/>
    </source>
</evidence>
<evidence type="ECO:0000313" key="1">
    <source>
        <dbReference type="EMBL" id="KAJ7749321.1"/>
    </source>
</evidence>
<dbReference type="AlphaFoldDB" id="A0AAD7N853"/>
<keyword evidence="2" id="KW-1185">Reference proteome</keyword>
<dbReference type="Gene3D" id="3.40.50.1820">
    <property type="entry name" value="alpha/beta hydrolase"/>
    <property type="match status" value="1"/>
</dbReference>
<gene>
    <name evidence="1" type="ORF">DFH07DRAFT_829313</name>
</gene>
<dbReference type="SUPFAM" id="SSF53474">
    <property type="entry name" value="alpha/beta-Hydrolases"/>
    <property type="match status" value="1"/>
</dbReference>
<reference evidence="1" key="1">
    <citation type="submission" date="2023-03" db="EMBL/GenBank/DDBJ databases">
        <title>Massive genome expansion in bonnet fungi (Mycena s.s.) driven by repeated elements and novel gene families across ecological guilds.</title>
        <authorList>
            <consortium name="Lawrence Berkeley National Laboratory"/>
            <person name="Harder C.B."/>
            <person name="Miyauchi S."/>
            <person name="Viragh M."/>
            <person name="Kuo A."/>
            <person name="Thoen E."/>
            <person name="Andreopoulos B."/>
            <person name="Lu D."/>
            <person name="Skrede I."/>
            <person name="Drula E."/>
            <person name="Henrissat B."/>
            <person name="Morin E."/>
            <person name="Kohler A."/>
            <person name="Barry K."/>
            <person name="LaButti K."/>
            <person name="Morin E."/>
            <person name="Salamov A."/>
            <person name="Lipzen A."/>
            <person name="Mereny Z."/>
            <person name="Hegedus B."/>
            <person name="Baldrian P."/>
            <person name="Stursova M."/>
            <person name="Weitz H."/>
            <person name="Taylor A."/>
            <person name="Grigoriev I.V."/>
            <person name="Nagy L.G."/>
            <person name="Martin F."/>
            <person name="Kauserud H."/>
        </authorList>
    </citation>
    <scope>NUCLEOTIDE SEQUENCE</scope>
    <source>
        <strain evidence="1">CBHHK188m</strain>
    </source>
</reference>
<dbReference type="InterPro" id="IPR029058">
    <property type="entry name" value="AB_hydrolase_fold"/>
</dbReference>
<accession>A0AAD7N853</accession>
<comment type="caution">
    <text evidence="1">The sequence shown here is derived from an EMBL/GenBank/DDBJ whole genome shotgun (WGS) entry which is preliminary data.</text>
</comment>
<proteinExistence type="predicted"/>